<sequence>MAEYIKQEMSDLDGSGEQRVFYRMKTYHNINAREFVSKLARPGSGLSEGNVLHVLTTLADELAYYMAQGYSVSIDGVGTFKPTLGIAEGKETDTLDGDEQKRNARSIMVNGVNFRASKDLIKETARHCELKRAGVSRIHHSPYSPEERITIALKYLEENHFMRVADYMKLTGLRKTSATLELKRLREDPANGITTEGKRNGMIYVKRNNK</sequence>
<dbReference type="Proteomes" id="UP000017831">
    <property type="component" value="Unassembled WGS sequence"/>
</dbReference>
<gene>
    <name evidence="3" type="ORF">HMPREF1534_01381</name>
</gene>
<dbReference type="OrthoDB" id="1093305at2"/>
<evidence type="ECO:0000256" key="1">
    <source>
        <dbReference type="ARBA" id="ARBA00023125"/>
    </source>
</evidence>
<dbReference type="SUPFAM" id="SSF47729">
    <property type="entry name" value="IHF-like DNA-binding proteins"/>
    <property type="match status" value="1"/>
</dbReference>
<organism evidence="3 4">
    <name type="scientific">Phocaeicola massiliensis B84634 = Timone 84634 = DSM 17679 = JCM 13223</name>
    <dbReference type="NCBI Taxonomy" id="1121098"/>
    <lineage>
        <taxon>Bacteria</taxon>
        <taxon>Pseudomonadati</taxon>
        <taxon>Bacteroidota</taxon>
        <taxon>Bacteroidia</taxon>
        <taxon>Bacteroidales</taxon>
        <taxon>Bacteroidaceae</taxon>
        <taxon>Phocaeicola</taxon>
    </lineage>
</organism>
<feature type="domain" description="HU" evidence="2">
    <location>
        <begin position="6"/>
        <end position="131"/>
    </location>
</feature>
<accession>U6RGK9</accession>
<keyword evidence="1" id="KW-0238">DNA-binding</keyword>
<dbReference type="RefSeq" id="WP_005938863.1">
    <property type="nucleotide sequence ID" value="NZ_KB890386.1"/>
</dbReference>
<dbReference type="GeneID" id="60062619"/>
<dbReference type="PATRIC" id="fig|1121098.3.peg.1402"/>
<dbReference type="AlphaFoldDB" id="U6RGK9"/>
<dbReference type="EMBL" id="AQHY01000017">
    <property type="protein sequence ID" value="EOA55749.1"/>
    <property type="molecule type" value="Genomic_DNA"/>
</dbReference>
<dbReference type="Pfam" id="PF18291">
    <property type="entry name" value="HU-HIG"/>
    <property type="match status" value="1"/>
</dbReference>
<dbReference type="STRING" id="1121098.HMPREF1534_01381"/>
<dbReference type="Gene3D" id="4.10.520.10">
    <property type="entry name" value="IHF-like DNA-binding proteins"/>
    <property type="match status" value="1"/>
</dbReference>
<name>U6RGK9_9BACT</name>
<protein>
    <recommendedName>
        <fullName evidence="2">HU domain-containing protein</fullName>
    </recommendedName>
</protein>
<evidence type="ECO:0000313" key="3">
    <source>
        <dbReference type="EMBL" id="EOA55749.1"/>
    </source>
</evidence>
<reference evidence="3 4" key="1">
    <citation type="submission" date="2013-04" db="EMBL/GenBank/DDBJ databases">
        <title>The Genome Sequence of Bacteroides massiliensis DSM 17679.</title>
        <authorList>
            <consortium name="The Broad Institute Genomics Platform"/>
            <person name="Earl A."/>
            <person name="Ward D."/>
            <person name="Feldgarden M."/>
            <person name="Gevers D."/>
            <person name="Martens E."/>
            <person name="Fenner L."/>
            <person name="Roux V."/>
            <person name="Mallet M.N."/>
            <person name="Raoult D."/>
            <person name="Walker B."/>
            <person name="Young S."/>
            <person name="Zeng Q."/>
            <person name="Gargeya S."/>
            <person name="Fitzgerald M."/>
            <person name="Haas B."/>
            <person name="Abouelleil A."/>
            <person name="Allen A.W."/>
            <person name="Alvarado L."/>
            <person name="Arachchi H.M."/>
            <person name="Berlin A.M."/>
            <person name="Chapman S.B."/>
            <person name="Gainer-Dewar J."/>
            <person name="Goldberg J."/>
            <person name="Griggs A."/>
            <person name="Gujja S."/>
            <person name="Hansen M."/>
            <person name="Howarth C."/>
            <person name="Imamovic A."/>
            <person name="Ireland A."/>
            <person name="Larimer J."/>
            <person name="McCowan C."/>
            <person name="Murphy C."/>
            <person name="Pearson M."/>
            <person name="Poon T.W."/>
            <person name="Priest M."/>
            <person name="Roberts A."/>
            <person name="Saif S."/>
            <person name="Shea T."/>
            <person name="Sisk P."/>
            <person name="Sykes S."/>
            <person name="Wortman J."/>
            <person name="Nusbaum C."/>
            <person name="Birren B."/>
        </authorList>
    </citation>
    <scope>NUCLEOTIDE SEQUENCE [LARGE SCALE GENOMIC DNA]</scope>
    <source>
        <strain evidence="4">B84634 / Timone 84634 / DSM 17679 / JCM 13223</strain>
    </source>
</reference>
<comment type="caution">
    <text evidence="3">The sequence shown here is derived from an EMBL/GenBank/DDBJ whole genome shotgun (WGS) entry which is preliminary data.</text>
</comment>
<dbReference type="HOGENOM" id="CLU_078159_0_0_10"/>
<dbReference type="InterPro" id="IPR010992">
    <property type="entry name" value="IHF-like_DNA-bd_dom_sf"/>
</dbReference>
<evidence type="ECO:0000313" key="4">
    <source>
        <dbReference type="Proteomes" id="UP000017831"/>
    </source>
</evidence>
<dbReference type="eggNOG" id="COG0776">
    <property type="taxonomic scope" value="Bacteria"/>
</dbReference>
<proteinExistence type="predicted"/>
<dbReference type="InterPro" id="IPR041607">
    <property type="entry name" value="HU-HIG"/>
</dbReference>
<evidence type="ECO:0000259" key="2">
    <source>
        <dbReference type="Pfam" id="PF18291"/>
    </source>
</evidence>
<keyword evidence="4" id="KW-1185">Reference proteome</keyword>
<dbReference type="GO" id="GO:0003677">
    <property type="term" value="F:DNA binding"/>
    <property type="evidence" value="ECO:0007669"/>
    <property type="project" value="UniProtKB-KW"/>
</dbReference>